<dbReference type="KEGG" id="lak:106169893"/>
<dbReference type="GeneID" id="106169893"/>
<name>A0A1S3J3K0_LINAN</name>
<proteinExistence type="inferred from homology"/>
<dbReference type="PROSITE" id="PS50294">
    <property type="entry name" value="WD_REPEATS_REGION"/>
    <property type="match status" value="1"/>
</dbReference>
<evidence type="ECO:0000256" key="5">
    <source>
        <dbReference type="ARBA" id="ARBA00023242"/>
    </source>
</evidence>
<dbReference type="GO" id="GO:0005829">
    <property type="term" value="C:cytosol"/>
    <property type="evidence" value="ECO:0007669"/>
    <property type="project" value="TreeGrafter"/>
</dbReference>
<dbReference type="SMART" id="SM00320">
    <property type="entry name" value="WD40"/>
    <property type="match status" value="2"/>
</dbReference>
<dbReference type="FunCoup" id="A0A1S3J3K0">
    <property type="interactions" value="755"/>
</dbReference>
<dbReference type="PROSITE" id="PS00678">
    <property type="entry name" value="WD_REPEATS_1"/>
    <property type="match status" value="1"/>
</dbReference>
<dbReference type="OMA" id="SMIMDMV"/>
<evidence type="ECO:0000256" key="8">
    <source>
        <dbReference type="SAM" id="MobiDB-lite"/>
    </source>
</evidence>
<dbReference type="PROSITE" id="PS50082">
    <property type="entry name" value="WD_REPEATS_2"/>
    <property type="match status" value="1"/>
</dbReference>
<dbReference type="AlphaFoldDB" id="A0A1S3J3K0"/>
<feature type="region of interest" description="Disordered" evidence="8">
    <location>
        <begin position="382"/>
        <end position="440"/>
    </location>
</feature>
<dbReference type="InterPro" id="IPR036322">
    <property type="entry name" value="WD40_repeat_dom_sf"/>
</dbReference>
<keyword evidence="3 6" id="KW-0819">tRNA processing</keyword>
<dbReference type="PANTHER" id="PTHR16288">
    <property type="entry name" value="WD40 REPEAT PROTEIN 4"/>
    <property type="match status" value="1"/>
</dbReference>
<sequence>MAACVASQNFVVAICNDSFLIAKKGCSTIEVFTCERESKQETETPLNPETGDGDAIQDGKEKILTHALSHNDKYYAICDDFKKLRLYATHPEWKKISSRSVARRATAIVFTHDLSQVLVADKSGDVYSFSLTDLNKPGELLCGHLSMLLDMAITSNGRYIITADRDEKIRVGHYPNAYNIAGFCLGHEEFVSKLLILKDDILVSGAGDGTVRFWNLETFQELYCLDCAQDLPSEMHSSENTQVAVKAMQFFTKYDILAVAADSYPVILFYKVVWSAGNVVVEKVNTMRLSQPPWDMQLQGDILWVLQPVEGDTIVPYSVSYKQEDFQVEKTSDKKTIELAETVNKNWDFFKGSVGQESNFQLLFKAYKNRKDNMQDYLERKRQRLAQTPLKKEKQSRRNKQRRRKEKEGDAAEKEGSEDVEGGTNSDSIAEPEPKILKAS</sequence>
<comment type="subunit">
    <text evidence="6">Forms a heterodimer with the catalytic subunit.</text>
</comment>
<evidence type="ECO:0000256" key="4">
    <source>
        <dbReference type="ARBA" id="ARBA00022737"/>
    </source>
</evidence>
<dbReference type="InterPro" id="IPR015943">
    <property type="entry name" value="WD40/YVTN_repeat-like_dom_sf"/>
</dbReference>
<evidence type="ECO:0000313" key="9">
    <source>
        <dbReference type="Proteomes" id="UP000085678"/>
    </source>
</evidence>
<dbReference type="GO" id="GO:0005634">
    <property type="term" value="C:nucleus"/>
    <property type="evidence" value="ECO:0007669"/>
    <property type="project" value="UniProtKB-SubCell"/>
</dbReference>
<dbReference type="InterPro" id="IPR019775">
    <property type="entry name" value="WD40_repeat_CS"/>
</dbReference>
<dbReference type="GO" id="GO:0043527">
    <property type="term" value="C:tRNA methyltransferase complex"/>
    <property type="evidence" value="ECO:0007669"/>
    <property type="project" value="TreeGrafter"/>
</dbReference>
<keyword evidence="5 6" id="KW-0539">Nucleus</keyword>
<dbReference type="Proteomes" id="UP000085678">
    <property type="component" value="Unplaced"/>
</dbReference>
<dbReference type="InParanoid" id="A0A1S3J3K0"/>
<gene>
    <name evidence="10" type="primary">LOC106169893</name>
</gene>
<dbReference type="UniPathway" id="UPA00989"/>
<reference evidence="10" key="1">
    <citation type="submission" date="2025-08" db="UniProtKB">
        <authorList>
            <consortium name="RefSeq"/>
        </authorList>
    </citation>
    <scope>IDENTIFICATION</scope>
    <source>
        <tissue evidence="10">Gonads</tissue>
    </source>
</reference>
<evidence type="ECO:0000313" key="10">
    <source>
        <dbReference type="RefSeq" id="XP_013404992.1"/>
    </source>
</evidence>
<accession>A0A1S3J3K0</accession>
<dbReference type="SUPFAM" id="SSF50978">
    <property type="entry name" value="WD40 repeat-like"/>
    <property type="match status" value="1"/>
</dbReference>
<evidence type="ECO:0000256" key="7">
    <source>
        <dbReference type="PROSITE-ProRule" id="PRU00221"/>
    </source>
</evidence>
<dbReference type="RefSeq" id="XP_013404992.1">
    <property type="nucleotide sequence ID" value="XM_013549538.1"/>
</dbReference>
<comment type="subcellular location">
    <subcellularLocation>
        <location evidence="1 6">Nucleus</location>
    </subcellularLocation>
</comment>
<evidence type="ECO:0000256" key="6">
    <source>
        <dbReference type="HAMAP-Rule" id="MF_03056"/>
    </source>
</evidence>
<comment type="pathway">
    <text evidence="6">tRNA modification; N(7)-methylguanine-tRNA biosynthesis.</text>
</comment>
<dbReference type="Pfam" id="PF00400">
    <property type="entry name" value="WD40"/>
    <property type="match status" value="2"/>
</dbReference>
<keyword evidence="4 6" id="KW-0677">Repeat</keyword>
<dbReference type="HAMAP" id="MF_03056">
    <property type="entry name" value="TRM82"/>
    <property type="match status" value="1"/>
</dbReference>
<comment type="similarity">
    <text evidence="6">Belongs to the WD repeat TRM82 family.</text>
</comment>
<dbReference type="OrthoDB" id="371245at2759"/>
<organism evidence="9 10">
    <name type="scientific">Lingula anatina</name>
    <name type="common">Brachiopod</name>
    <name type="synonym">Lingula unguis</name>
    <dbReference type="NCBI Taxonomy" id="7574"/>
    <lineage>
        <taxon>Eukaryota</taxon>
        <taxon>Metazoa</taxon>
        <taxon>Spiralia</taxon>
        <taxon>Lophotrochozoa</taxon>
        <taxon>Brachiopoda</taxon>
        <taxon>Linguliformea</taxon>
        <taxon>Lingulata</taxon>
        <taxon>Lingulida</taxon>
        <taxon>Linguloidea</taxon>
        <taxon>Lingulidae</taxon>
        <taxon>Lingula</taxon>
    </lineage>
</organism>
<dbReference type="GO" id="GO:0106004">
    <property type="term" value="P:tRNA (guanine-N7)-methylation"/>
    <property type="evidence" value="ECO:0007669"/>
    <property type="project" value="UniProtKB-UniRule"/>
</dbReference>
<feature type="compositionally biased region" description="Basic and acidic residues" evidence="8">
    <location>
        <begin position="406"/>
        <end position="417"/>
    </location>
</feature>
<dbReference type="PANTHER" id="PTHR16288:SF0">
    <property type="entry name" value="TRNA (GUANINE-N(7)-)-METHYLTRANSFERASE NON-CATALYTIC SUBUNIT WDR4"/>
    <property type="match status" value="1"/>
</dbReference>
<dbReference type="InterPro" id="IPR028884">
    <property type="entry name" value="Trm82"/>
</dbReference>
<dbReference type="Gene3D" id="2.130.10.10">
    <property type="entry name" value="YVTN repeat-like/Quinoprotein amine dehydrogenase"/>
    <property type="match status" value="1"/>
</dbReference>
<dbReference type="InterPro" id="IPR001680">
    <property type="entry name" value="WD40_rpt"/>
</dbReference>
<evidence type="ECO:0000256" key="2">
    <source>
        <dbReference type="ARBA" id="ARBA00022574"/>
    </source>
</evidence>
<comment type="function">
    <text evidence="6">Required for the formation of N(7)-methylguanine at position 46 (m7G46) in tRNA. In the complex, it is required to stabilize and induce conformational changes of the catalytic subunit.</text>
</comment>
<keyword evidence="2 6" id="KW-0853">WD repeat</keyword>
<evidence type="ECO:0000256" key="3">
    <source>
        <dbReference type="ARBA" id="ARBA00022694"/>
    </source>
</evidence>
<keyword evidence="9" id="KW-1185">Reference proteome</keyword>
<evidence type="ECO:0000256" key="1">
    <source>
        <dbReference type="ARBA" id="ARBA00004123"/>
    </source>
</evidence>
<dbReference type="STRING" id="7574.A0A1S3J3K0"/>
<protein>
    <recommendedName>
        <fullName evidence="6">tRNA (guanine-N(7)-)-methyltransferase non-catalytic subunit</fullName>
    </recommendedName>
    <alternativeName>
        <fullName evidence="6">WD repeat-containing protein 4 homolog</fullName>
    </alternativeName>
</protein>
<feature type="compositionally biased region" description="Basic residues" evidence="8">
    <location>
        <begin position="394"/>
        <end position="405"/>
    </location>
</feature>
<feature type="repeat" description="WD" evidence="7">
    <location>
        <begin position="184"/>
        <end position="224"/>
    </location>
</feature>